<organism evidence="1 2">
    <name type="scientific">Jutongia huaianensis</name>
    <dbReference type="NCBI Taxonomy" id="2763668"/>
    <lineage>
        <taxon>Bacteria</taxon>
        <taxon>Bacillati</taxon>
        <taxon>Bacillota</taxon>
        <taxon>Clostridia</taxon>
        <taxon>Lachnospirales</taxon>
        <taxon>Lachnospiraceae</taxon>
        <taxon>Jutongia</taxon>
    </lineage>
</organism>
<protein>
    <recommendedName>
        <fullName evidence="3">Phage protein</fullName>
    </recommendedName>
</protein>
<dbReference type="RefSeq" id="WP_249298369.1">
    <property type="nucleotide sequence ID" value="NZ_JACRSX010000018.1"/>
</dbReference>
<reference evidence="1 2" key="1">
    <citation type="submission" date="2020-08" db="EMBL/GenBank/DDBJ databases">
        <title>Genome public.</title>
        <authorList>
            <person name="Liu C."/>
            <person name="Sun Q."/>
        </authorList>
    </citation>
    <scope>NUCLEOTIDE SEQUENCE [LARGE SCALE GENOMIC DNA]</scope>
    <source>
        <strain evidence="1 2">NSJ-37</strain>
    </source>
</reference>
<evidence type="ECO:0000313" key="2">
    <source>
        <dbReference type="Proteomes" id="UP000606193"/>
    </source>
</evidence>
<evidence type="ECO:0000313" key="1">
    <source>
        <dbReference type="EMBL" id="MBC8563263.1"/>
    </source>
</evidence>
<name>A0ABR7N3S5_9FIRM</name>
<dbReference type="Proteomes" id="UP000606193">
    <property type="component" value="Unassembled WGS sequence"/>
</dbReference>
<sequence length="117" mass="13333">MKGDRNSMTEGNYIPLTDEAIDDVKEYLKKVVAYAEYRSGNTWTKIPIDHVETLSDGRIAIYVMFDHNAPDSITGIRFYHRGGFLWAGGNESLNKEEFDEGVMYRYAIKIVQSSGNE</sequence>
<accession>A0ABR7N3S5</accession>
<keyword evidence="2" id="KW-1185">Reference proteome</keyword>
<evidence type="ECO:0008006" key="3">
    <source>
        <dbReference type="Google" id="ProtNLM"/>
    </source>
</evidence>
<dbReference type="EMBL" id="JACRSX010000018">
    <property type="protein sequence ID" value="MBC8563263.1"/>
    <property type="molecule type" value="Genomic_DNA"/>
</dbReference>
<proteinExistence type="predicted"/>
<gene>
    <name evidence="1" type="ORF">H8704_11620</name>
</gene>
<comment type="caution">
    <text evidence="1">The sequence shown here is derived from an EMBL/GenBank/DDBJ whole genome shotgun (WGS) entry which is preliminary data.</text>
</comment>